<comment type="caution">
    <text evidence="1">The sequence shown here is derived from an EMBL/GenBank/DDBJ whole genome shotgun (WGS) entry which is preliminary data.</text>
</comment>
<name>A0A9D4CUB6_DREPO</name>
<evidence type="ECO:0000313" key="1">
    <source>
        <dbReference type="EMBL" id="KAH3733618.1"/>
    </source>
</evidence>
<reference evidence="1" key="1">
    <citation type="journal article" date="2019" name="bioRxiv">
        <title>The Genome of the Zebra Mussel, Dreissena polymorpha: A Resource for Invasive Species Research.</title>
        <authorList>
            <person name="McCartney M.A."/>
            <person name="Auch B."/>
            <person name="Kono T."/>
            <person name="Mallez S."/>
            <person name="Zhang Y."/>
            <person name="Obille A."/>
            <person name="Becker A."/>
            <person name="Abrahante J.E."/>
            <person name="Garbe J."/>
            <person name="Badalamenti J.P."/>
            <person name="Herman A."/>
            <person name="Mangelson H."/>
            <person name="Liachko I."/>
            <person name="Sullivan S."/>
            <person name="Sone E.D."/>
            <person name="Koren S."/>
            <person name="Silverstein K.A.T."/>
            <person name="Beckman K.B."/>
            <person name="Gohl D.M."/>
        </authorList>
    </citation>
    <scope>NUCLEOTIDE SEQUENCE</scope>
    <source>
        <strain evidence="1">Duluth1</strain>
        <tissue evidence="1">Whole animal</tissue>
    </source>
</reference>
<evidence type="ECO:0000313" key="2">
    <source>
        <dbReference type="Proteomes" id="UP000828390"/>
    </source>
</evidence>
<protein>
    <submittedName>
        <fullName evidence="1">Uncharacterized protein</fullName>
    </submittedName>
</protein>
<dbReference type="AlphaFoldDB" id="A0A9D4CUB6"/>
<reference evidence="1" key="2">
    <citation type="submission" date="2020-11" db="EMBL/GenBank/DDBJ databases">
        <authorList>
            <person name="McCartney M.A."/>
            <person name="Auch B."/>
            <person name="Kono T."/>
            <person name="Mallez S."/>
            <person name="Becker A."/>
            <person name="Gohl D.M."/>
            <person name="Silverstein K.A.T."/>
            <person name="Koren S."/>
            <person name="Bechman K.B."/>
            <person name="Herman A."/>
            <person name="Abrahante J.E."/>
            <person name="Garbe J."/>
        </authorList>
    </citation>
    <scope>NUCLEOTIDE SEQUENCE</scope>
    <source>
        <strain evidence="1">Duluth1</strain>
        <tissue evidence="1">Whole animal</tissue>
    </source>
</reference>
<accession>A0A9D4CUB6</accession>
<proteinExistence type="predicted"/>
<organism evidence="1 2">
    <name type="scientific">Dreissena polymorpha</name>
    <name type="common">Zebra mussel</name>
    <name type="synonym">Mytilus polymorpha</name>
    <dbReference type="NCBI Taxonomy" id="45954"/>
    <lineage>
        <taxon>Eukaryota</taxon>
        <taxon>Metazoa</taxon>
        <taxon>Spiralia</taxon>
        <taxon>Lophotrochozoa</taxon>
        <taxon>Mollusca</taxon>
        <taxon>Bivalvia</taxon>
        <taxon>Autobranchia</taxon>
        <taxon>Heteroconchia</taxon>
        <taxon>Euheterodonta</taxon>
        <taxon>Imparidentia</taxon>
        <taxon>Neoheterodontei</taxon>
        <taxon>Myida</taxon>
        <taxon>Dreissenoidea</taxon>
        <taxon>Dreissenidae</taxon>
        <taxon>Dreissena</taxon>
    </lineage>
</organism>
<sequence>MEEYPLPTEKCAMTPHDAASHQVIFHINILPTGHPRSPPGDFKPFQSVPSASFWSFSISIRFLSPWGDFKPTGHPRSPPGDFKPFQSVPSAISLGSMHYGVAFWYFRLARYQH</sequence>
<gene>
    <name evidence="1" type="ORF">DPMN_040050</name>
</gene>
<dbReference type="Proteomes" id="UP000828390">
    <property type="component" value="Unassembled WGS sequence"/>
</dbReference>
<keyword evidence="2" id="KW-1185">Reference proteome</keyword>
<dbReference type="EMBL" id="JAIWYP010000011">
    <property type="protein sequence ID" value="KAH3733618.1"/>
    <property type="molecule type" value="Genomic_DNA"/>
</dbReference>